<name>A0ACC2K4A9_PERAE</name>
<comment type="caution">
    <text evidence="1">The sequence shown here is derived from an EMBL/GenBank/DDBJ whole genome shotgun (WGS) entry which is preliminary data.</text>
</comment>
<evidence type="ECO:0000313" key="1">
    <source>
        <dbReference type="EMBL" id="KAJ8615767.1"/>
    </source>
</evidence>
<proteinExistence type="predicted"/>
<sequence>MNGVWDFKGFGSWKKTQKLNSDVSPHRVVFTVRLLRIEQGGAFTDLLSEKGKNSGENEMGYVDRTLGVCT</sequence>
<reference evidence="1 2" key="1">
    <citation type="journal article" date="2022" name="Hortic Res">
        <title>A haplotype resolved chromosomal level avocado genome allows analysis of novel avocado genes.</title>
        <authorList>
            <person name="Nath O."/>
            <person name="Fletcher S.J."/>
            <person name="Hayward A."/>
            <person name="Shaw L.M."/>
            <person name="Masouleh A.K."/>
            <person name="Furtado A."/>
            <person name="Henry R.J."/>
            <person name="Mitter N."/>
        </authorList>
    </citation>
    <scope>NUCLEOTIDE SEQUENCE [LARGE SCALE GENOMIC DNA]</scope>
    <source>
        <strain evidence="2">cv. Hass</strain>
    </source>
</reference>
<protein>
    <submittedName>
        <fullName evidence="1">Uncharacterized protein</fullName>
    </submittedName>
</protein>
<dbReference type="Proteomes" id="UP001234297">
    <property type="component" value="Chromosome 12"/>
</dbReference>
<accession>A0ACC2K4A9</accession>
<keyword evidence="2" id="KW-1185">Reference proteome</keyword>
<dbReference type="EMBL" id="CM056820">
    <property type="protein sequence ID" value="KAJ8615767.1"/>
    <property type="molecule type" value="Genomic_DNA"/>
</dbReference>
<gene>
    <name evidence="1" type="ORF">MRB53_035139</name>
</gene>
<organism evidence="1 2">
    <name type="scientific">Persea americana</name>
    <name type="common">Avocado</name>
    <dbReference type="NCBI Taxonomy" id="3435"/>
    <lineage>
        <taxon>Eukaryota</taxon>
        <taxon>Viridiplantae</taxon>
        <taxon>Streptophyta</taxon>
        <taxon>Embryophyta</taxon>
        <taxon>Tracheophyta</taxon>
        <taxon>Spermatophyta</taxon>
        <taxon>Magnoliopsida</taxon>
        <taxon>Magnoliidae</taxon>
        <taxon>Laurales</taxon>
        <taxon>Lauraceae</taxon>
        <taxon>Persea</taxon>
    </lineage>
</organism>
<evidence type="ECO:0000313" key="2">
    <source>
        <dbReference type="Proteomes" id="UP001234297"/>
    </source>
</evidence>